<keyword evidence="1" id="KW-0863">Zinc-finger</keyword>
<keyword evidence="1" id="KW-0479">Metal-binding</keyword>
<dbReference type="Pfam" id="PF03564">
    <property type="entry name" value="DUF1759"/>
    <property type="match status" value="1"/>
</dbReference>
<keyword evidence="3" id="KW-0808">Transferase</keyword>
<proteinExistence type="predicted"/>
<protein>
    <submittedName>
        <fullName evidence="3">Putative RNA-directed DNA polymerase from transposon X-element</fullName>
    </submittedName>
</protein>
<dbReference type="Pfam" id="PF05380">
    <property type="entry name" value="Peptidase_A17"/>
    <property type="match status" value="1"/>
</dbReference>
<dbReference type="InterPro" id="IPR005312">
    <property type="entry name" value="DUF1759"/>
</dbReference>
<gene>
    <name evidence="3" type="primary">X975_15193</name>
    <name evidence="3" type="ORF">TNCV_2630311</name>
</gene>
<evidence type="ECO:0000313" key="4">
    <source>
        <dbReference type="Proteomes" id="UP000887159"/>
    </source>
</evidence>
<accession>A0A8X6VF54</accession>
<dbReference type="InterPro" id="IPR001878">
    <property type="entry name" value="Znf_CCHC"/>
</dbReference>
<evidence type="ECO:0000256" key="1">
    <source>
        <dbReference type="PROSITE-ProRule" id="PRU00047"/>
    </source>
</evidence>
<evidence type="ECO:0000259" key="2">
    <source>
        <dbReference type="PROSITE" id="PS50158"/>
    </source>
</evidence>
<dbReference type="CDD" id="cd06222">
    <property type="entry name" value="RNase_H_like"/>
    <property type="match status" value="1"/>
</dbReference>
<dbReference type="AlphaFoldDB" id="A0A8X6VF54"/>
<dbReference type="InterPro" id="IPR008042">
    <property type="entry name" value="Retrotrans_Pao"/>
</dbReference>
<reference evidence="3" key="1">
    <citation type="submission" date="2020-08" db="EMBL/GenBank/DDBJ databases">
        <title>Multicomponent nature underlies the extraordinary mechanical properties of spider dragline silk.</title>
        <authorList>
            <person name="Kono N."/>
            <person name="Nakamura H."/>
            <person name="Mori M."/>
            <person name="Yoshida Y."/>
            <person name="Ohtoshi R."/>
            <person name="Malay A.D."/>
            <person name="Moran D.A.P."/>
            <person name="Tomita M."/>
            <person name="Numata K."/>
            <person name="Arakawa K."/>
        </authorList>
    </citation>
    <scope>NUCLEOTIDE SEQUENCE</scope>
</reference>
<feature type="domain" description="CCHC-type" evidence="2">
    <location>
        <begin position="348"/>
        <end position="362"/>
    </location>
</feature>
<dbReference type="EMBL" id="BMAU01021296">
    <property type="protein sequence ID" value="GFY10354.1"/>
    <property type="molecule type" value="Genomic_DNA"/>
</dbReference>
<dbReference type="InterPro" id="IPR044730">
    <property type="entry name" value="RNase_H-like_dom_plant"/>
</dbReference>
<comment type="caution">
    <text evidence="3">The sequence shown here is derived from an EMBL/GenBank/DDBJ whole genome shotgun (WGS) entry which is preliminary data.</text>
</comment>
<keyword evidence="3" id="KW-0548">Nucleotidyltransferase</keyword>
<keyword evidence="4" id="KW-1185">Reference proteome</keyword>
<dbReference type="GO" id="GO:0003964">
    <property type="term" value="F:RNA-directed DNA polymerase activity"/>
    <property type="evidence" value="ECO:0007669"/>
    <property type="project" value="UniProtKB-KW"/>
</dbReference>
<organism evidence="3 4">
    <name type="scientific">Trichonephila clavipes</name>
    <name type="common">Golden silk orbweaver</name>
    <name type="synonym">Nephila clavipes</name>
    <dbReference type="NCBI Taxonomy" id="2585209"/>
    <lineage>
        <taxon>Eukaryota</taxon>
        <taxon>Metazoa</taxon>
        <taxon>Ecdysozoa</taxon>
        <taxon>Arthropoda</taxon>
        <taxon>Chelicerata</taxon>
        <taxon>Arachnida</taxon>
        <taxon>Araneae</taxon>
        <taxon>Araneomorphae</taxon>
        <taxon>Entelegynae</taxon>
        <taxon>Araneoidea</taxon>
        <taxon>Nephilidae</taxon>
        <taxon>Trichonephila</taxon>
    </lineage>
</organism>
<dbReference type="PROSITE" id="PS50158">
    <property type="entry name" value="ZF_CCHC"/>
    <property type="match status" value="1"/>
</dbReference>
<dbReference type="GO" id="GO:0003676">
    <property type="term" value="F:nucleic acid binding"/>
    <property type="evidence" value="ECO:0007669"/>
    <property type="project" value="InterPro"/>
</dbReference>
<dbReference type="Proteomes" id="UP000887159">
    <property type="component" value="Unassembled WGS sequence"/>
</dbReference>
<keyword evidence="1" id="KW-0862">Zinc</keyword>
<sequence length="661" mass="74966">MVQNYAQSPHAAEQCDFNIHSLTHLNSMAWLGELKFSRAMGHDGATQERPVGHRLSITGLNCLTPPNSPEAFIELSIAELLQTAKASQEQEILVSEENNSVQKGKFKLPKLELRKFSGEPKDYLAFWSQFKKIPMDATIAEEDKFQYLLQCLVPDSKAARLVSSFPPTKNNYLKAITQLKERFGRDELLVQIYVRDLLSIVMKNAAGRIKGDLSELYDLLKPLVESCLPENVLRAWERSRSVEDSSPQDSARSLDKLLCFLRNEVQSEEMIKLARTGLGASRVSHPRSHPDEADCSTAAALVNFQDNSGRRNFRCIFCDKPHNSSECFSARKLPLEEKRKLLVQKHACFRCLKTGHVSRSCKYKVKCLSCDKNHYTIMCADKESAKSNDENTVVSSSVLSNQSVNETVYLQTLVLRVEHNGKELKVRTILDSVSQKSYISERVIKVLQLRPKSKQTVVHAKVLLQEAWKLKLKWDDPLPENIQKIFRKWRDEIVYLEKVNIPRYVEINENSELHLFVDACKSSHGACVYIRTVTPLGVKIRLIRAKSRVAPLKTMTIPRLELMACCIGARLVHSVYAALDVPDLKIIAWSDSMVALWWLKNHGDWSVFVANRVNEINSLVPSQFWRHVPGELNPADLLSRGISPRLFSDSFGRVLLGSSNP</sequence>
<dbReference type="PANTHER" id="PTHR47331">
    <property type="entry name" value="PHD-TYPE DOMAIN-CONTAINING PROTEIN"/>
    <property type="match status" value="1"/>
</dbReference>
<name>A0A8X6VF54_TRICX</name>
<dbReference type="PANTHER" id="PTHR47331:SF5">
    <property type="entry name" value="RIBONUCLEASE H"/>
    <property type="match status" value="1"/>
</dbReference>
<keyword evidence="3" id="KW-0695">RNA-directed DNA polymerase</keyword>
<evidence type="ECO:0000313" key="3">
    <source>
        <dbReference type="EMBL" id="GFY10354.1"/>
    </source>
</evidence>
<dbReference type="GO" id="GO:0008270">
    <property type="term" value="F:zinc ion binding"/>
    <property type="evidence" value="ECO:0007669"/>
    <property type="project" value="UniProtKB-KW"/>
</dbReference>